<name>F6GXH5_VITVI</name>
<dbReference type="AlphaFoldDB" id="F6GXH5"/>
<evidence type="ECO:0000313" key="2">
    <source>
        <dbReference type="Proteomes" id="UP000009183"/>
    </source>
</evidence>
<gene>
    <name evidence="1" type="ordered locus">VIT_11s0052g00780</name>
</gene>
<accession>F6GXH5</accession>
<dbReference type="PaxDb" id="29760-VIT_11s0052g00780.t01"/>
<dbReference type="Proteomes" id="UP000009183">
    <property type="component" value="Chromosome 11"/>
</dbReference>
<reference evidence="2" key="1">
    <citation type="journal article" date="2007" name="Nature">
        <title>The grapevine genome sequence suggests ancestral hexaploidization in major angiosperm phyla.</title>
        <authorList>
            <consortium name="The French-Italian Public Consortium for Grapevine Genome Characterization."/>
            <person name="Jaillon O."/>
            <person name="Aury J.-M."/>
            <person name="Noel B."/>
            <person name="Policriti A."/>
            <person name="Clepet C."/>
            <person name="Casagrande A."/>
            <person name="Choisne N."/>
            <person name="Aubourg S."/>
            <person name="Vitulo N."/>
            <person name="Jubin C."/>
            <person name="Vezzi A."/>
            <person name="Legeai F."/>
            <person name="Hugueney P."/>
            <person name="Dasilva C."/>
            <person name="Horner D."/>
            <person name="Mica E."/>
            <person name="Jublot D."/>
            <person name="Poulain J."/>
            <person name="Bruyere C."/>
            <person name="Billault A."/>
            <person name="Segurens B."/>
            <person name="Gouyvenoux M."/>
            <person name="Ugarte E."/>
            <person name="Cattonaro F."/>
            <person name="Anthouard V."/>
            <person name="Vico V."/>
            <person name="Del Fabbro C."/>
            <person name="Alaux M."/>
            <person name="Di Gaspero G."/>
            <person name="Dumas V."/>
            <person name="Felice N."/>
            <person name="Paillard S."/>
            <person name="Juman I."/>
            <person name="Moroldo M."/>
            <person name="Scalabrin S."/>
            <person name="Canaguier A."/>
            <person name="Le Clainche I."/>
            <person name="Malacrida G."/>
            <person name="Durand E."/>
            <person name="Pesole G."/>
            <person name="Laucou V."/>
            <person name="Chatelet P."/>
            <person name="Merdinoglu D."/>
            <person name="Delledonne M."/>
            <person name="Pezzotti M."/>
            <person name="Lecharny A."/>
            <person name="Scarpelli C."/>
            <person name="Artiguenave F."/>
            <person name="Pe M.E."/>
            <person name="Valle G."/>
            <person name="Morgante M."/>
            <person name="Caboche M."/>
            <person name="Adam-Blondon A.-F."/>
            <person name="Weissenbach J."/>
            <person name="Quetier F."/>
            <person name="Wincker P."/>
        </authorList>
    </citation>
    <scope>NUCLEOTIDE SEQUENCE [LARGE SCALE GENOMIC DNA]</scope>
    <source>
        <strain evidence="2">cv. Pinot noir / PN40024</strain>
    </source>
</reference>
<evidence type="ECO:0000313" key="1">
    <source>
        <dbReference type="EMBL" id="CCB44661.1"/>
    </source>
</evidence>
<keyword evidence="2" id="KW-1185">Reference proteome</keyword>
<dbReference type="EMBL" id="FN594964">
    <property type="protein sequence ID" value="CCB44661.1"/>
    <property type="molecule type" value="Genomic_DNA"/>
</dbReference>
<sequence>MIKIFKIYYGNFFSFERKHLKATKYFQLCFQRSYPRSMQREAS</sequence>
<dbReference type="InParanoid" id="F6GXH5"/>
<proteinExistence type="predicted"/>
<organism evidence="1 2">
    <name type="scientific">Vitis vinifera</name>
    <name type="common">Grape</name>
    <dbReference type="NCBI Taxonomy" id="29760"/>
    <lineage>
        <taxon>Eukaryota</taxon>
        <taxon>Viridiplantae</taxon>
        <taxon>Streptophyta</taxon>
        <taxon>Embryophyta</taxon>
        <taxon>Tracheophyta</taxon>
        <taxon>Spermatophyta</taxon>
        <taxon>Magnoliopsida</taxon>
        <taxon>eudicotyledons</taxon>
        <taxon>Gunneridae</taxon>
        <taxon>Pentapetalae</taxon>
        <taxon>rosids</taxon>
        <taxon>Vitales</taxon>
        <taxon>Vitaceae</taxon>
        <taxon>Viteae</taxon>
        <taxon>Vitis</taxon>
    </lineage>
</organism>
<protein>
    <submittedName>
        <fullName evidence="1">Uncharacterized protein</fullName>
    </submittedName>
</protein>
<dbReference type="STRING" id="29760.F6GXH5"/>
<dbReference type="HOGENOM" id="CLU_3243213_0_0_1"/>